<protein>
    <recommendedName>
        <fullName evidence="2">Inner membrane protein YgaP-like transmembrane domain-containing protein</fullName>
    </recommendedName>
</protein>
<proteinExistence type="predicted"/>
<dbReference type="EMBL" id="MVBK01000046">
    <property type="protein sequence ID" value="OOG24524.1"/>
    <property type="molecule type" value="Genomic_DNA"/>
</dbReference>
<sequence>MDMATMKNMGVADRVIRAIVGIVLISLVFIGPQTPWGWIGIIPLATAVISWCPAYSLIGMRTTK</sequence>
<dbReference type="AlphaFoldDB" id="A0A1V3NHR0"/>
<evidence type="ECO:0000313" key="4">
    <source>
        <dbReference type="Proteomes" id="UP000189462"/>
    </source>
</evidence>
<feature type="transmembrane region" description="Helical" evidence="1">
    <location>
        <begin position="12"/>
        <end position="30"/>
    </location>
</feature>
<evidence type="ECO:0000313" key="3">
    <source>
        <dbReference type="EMBL" id="OOG24524.1"/>
    </source>
</evidence>
<feature type="domain" description="Inner membrane protein YgaP-like transmembrane" evidence="2">
    <location>
        <begin position="6"/>
        <end position="63"/>
    </location>
</feature>
<organism evidence="3 4">
    <name type="scientific">Thioalkalivibrio denitrificans</name>
    <dbReference type="NCBI Taxonomy" id="108003"/>
    <lineage>
        <taxon>Bacteria</taxon>
        <taxon>Pseudomonadati</taxon>
        <taxon>Pseudomonadota</taxon>
        <taxon>Gammaproteobacteria</taxon>
        <taxon>Chromatiales</taxon>
        <taxon>Ectothiorhodospiraceae</taxon>
        <taxon>Thioalkalivibrio</taxon>
    </lineage>
</organism>
<dbReference type="OrthoDB" id="9804804at2"/>
<dbReference type="InterPro" id="IPR021309">
    <property type="entry name" value="YgaP-like_TM"/>
</dbReference>
<name>A0A1V3NHR0_9GAMM</name>
<dbReference type="Proteomes" id="UP000189462">
    <property type="component" value="Unassembled WGS sequence"/>
</dbReference>
<keyword evidence="1" id="KW-0812">Transmembrane</keyword>
<comment type="caution">
    <text evidence="3">The sequence shown here is derived from an EMBL/GenBank/DDBJ whole genome shotgun (WGS) entry which is preliminary data.</text>
</comment>
<accession>A0A1V3NHR0</accession>
<keyword evidence="1" id="KW-0472">Membrane</keyword>
<feature type="transmembrane region" description="Helical" evidence="1">
    <location>
        <begin position="36"/>
        <end position="58"/>
    </location>
</feature>
<keyword evidence="1" id="KW-1133">Transmembrane helix</keyword>
<evidence type="ECO:0000256" key="1">
    <source>
        <dbReference type="SAM" id="Phobius"/>
    </source>
</evidence>
<evidence type="ECO:0000259" key="2">
    <source>
        <dbReference type="Pfam" id="PF11127"/>
    </source>
</evidence>
<reference evidence="3 4" key="1">
    <citation type="submission" date="2017-02" db="EMBL/GenBank/DDBJ databases">
        <title>Genomic diversity within the haloalkaliphilic genus Thioalkalivibrio.</title>
        <authorList>
            <person name="Ahn A.-C."/>
            <person name="Meier-Kolthoff J."/>
            <person name="Overmars L."/>
            <person name="Richter M."/>
            <person name="Woyke T."/>
            <person name="Sorokin D.Y."/>
            <person name="Muyzer G."/>
        </authorList>
    </citation>
    <scope>NUCLEOTIDE SEQUENCE [LARGE SCALE GENOMIC DNA]</scope>
    <source>
        <strain evidence="3 4">ALJD</strain>
    </source>
</reference>
<dbReference type="Pfam" id="PF11127">
    <property type="entry name" value="YgaP-like_TM"/>
    <property type="match status" value="1"/>
</dbReference>
<dbReference type="RefSeq" id="WP_077278714.1">
    <property type="nucleotide sequence ID" value="NZ_MVBK01000046.1"/>
</dbReference>
<dbReference type="STRING" id="108003.B1C78_08420"/>
<keyword evidence="4" id="KW-1185">Reference proteome</keyword>
<gene>
    <name evidence="3" type="ORF">B1C78_08420</name>
</gene>